<comment type="caution">
    <text evidence="2">The sequence shown here is derived from an EMBL/GenBank/DDBJ whole genome shotgun (WGS) entry which is preliminary data.</text>
</comment>
<name>A0AAN8XE65_HALRR</name>
<keyword evidence="1" id="KW-0732">Signal</keyword>
<keyword evidence="3" id="KW-1185">Reference proteome</keyword>
<organism evidence="2 3">
    <name type="scientific">Halocaridina rubra</name>
    <name type="common">Hawaiian red shrimp</name>
    <dbReference type="NCBI Taxonomy" id="373956"/>
    <lineage>
        <taxon>Eukaryota</taxon>
        <taxon>Metazoa</taxon>
        <taxon>Ecdysozoa</taxon>
        <taxon>Arthropoda</taxon>
        <taxon>Crustacea</taxon>
        <taxon>Multicrustacea</taxon>
        <taxon>Malacostraca</taxon>
        <taxon>Eumalacostraca</taxon>
        <taxon>Eucarida</taxon>
        <taxon>Decapoda</taxon>
        <taxon>Pleocyemata</taxon>
        <taxon>Caridea</taxon>
        <taxon>Atyoidea</taxon>
        <taxon>Atyidae</taxon>
        <taxon>Halocaridina</taxon>
    </lineage>
</organism>
<feature type="signal peptide" evidence="1">
    <location>
        <begin position="1"/>
        <end position="22"/>
    </location>
</feature>
<dbReference type="EMBL" id="JAXCGZ010008697">
    <property type="protein sequence ID" value="KAK7077489.1"/>
    <property type="molecule type" value="Genomic_DNA"/>
</dbReference>
<protein>
    <submittedName>
        <fullName evidence="2">Uncharacterized protein</fullName>
    </submittedName>
</protein>
<evidence type="ECO:0000313" key="2">
    <source>
        <dbReference type="EMBL" id="KAK7077489.1"/>
    </source>
</evidence>
<dbReference type="Proteomes" id="UP001381693">
    <property type="component" value="Unassembled WGS sequence"/>
</dbReference>
<evidence type="ECO:0000313" key="3">
    <source>
        <dbReference type="Proteomes" id="UP001381693"/>
    </source>
</evidence>
<sequence length="94" mass="10928">MLQRHVFKVIAWLSVFIAAVGAAPDGGYGHHHAPSYHHDPYHHHKPYYFDYTHYDHYGGSHRHIQKSDGYDAHAEYSVKYPDGKSHLTVKFNKK</sequence>
<proteinExistence type="predicted"/>
<accession>A0AAN8XE65</accession>
<evidence type="ECO:0000256" key="1">
    <source>
        <dbReference type="SAM" id="SignalP"/>
    </source>
</evidence>
<reference evidence="2 3" key="1">
    <citation type="submission" date="2023-11" db="EMBL/GenBank/DDBJ databases">
        <title>Halocaridina rubra genome assembly.</title>
        <authorList>
            <person name="Smith C."/>
        </authorList>
    </citation>
    <scope>NUCLEOTIDE SEQUENCE [LARGE SCALE GENOMIC DNA]</scope>
    <source>
        <strain evidence="2">EP-1</strain>
        <tissue evidence="2">Whole</tissue>
    </source>
</reference>
<dbReference type="AlphaFoldDB" id="A0AAN8XE65"/>
<feature type="chain" id="PRO_5042817058" evidence="1">
    <location>
        <begin position="23"/>
        <end position="94"/>
    </location>
</feature>
<gene>
    <name evidence="2" type="ORF">SK128_007850</name>
</gene>